<keyword evidence="2" id="KW-0472">Membrane</keyword>
<keyword evidence="4" id="KW-1185">Reference proteome</keyword>
<accession>A0A365Y8B4</accession>
<dbReference type="RefSeq" id="WP_113608139.1">
    <property type="nucleotide sequence ID" value="NZ_POAF01000013.1"/>
</dbReference>
<dbReference type="EMBL" id="POAF01000013">
    <property type="protein sequence ID" value="RBL98656.1"/>
    <property type="molecule type" value="Genomic_DNA"/>
</dbReference>
<protein>
    <submittedName>
        <fullName evidence="3">DUF4956 domain-containing protein</fullName>
    </submittedName>
</protein>
<keyword evidence="2" id="KW-0812">Transmembrane</keyword>
<feature type="compositionally biased region" description="Basic and acidic residues" evidence="1">
    <location>
        <begin position="212"/>
        <end position="222"/>
    </location>
</feature>
<proteinExistence type="predicted"/>
<name>A0A365Y8B4_9MICC</name>
<dbReference type="InterPro" id="IPR032531">
    <property type="entry name" value="DUF4956"/>
</dbReference>
<comment type="caution">
    <text evidence="3">The sequence shown here is derived from an EMBL/GenBank/DDBJ whole genome shotgun (WGS) entry which is preliminary data.</text>
</comment>
<evidence type="ECO:0000256" key="2">
    <source>
        <dbReference type="SAM" id="Phobius"/>
    </source>
</evidence>
<feature type="transmembrane region" description="Helical" evidence="2">
    <location>
        <begin position="81"/>
        <end position="97"/>
    </location>
</feature>
<evidence type="ECO:0000313" key="4">
    <source>
        <dbReference type="Proteomes" id="UP000252167"/>
    </source>
</evidence>
<feature type="transmembrane region" description="Helical" evidence="2">
    <location>
        <begin position="103"/>
        <end position="120"/>
    </location>
</feature>
<evidence type="ECO:0000256" key="1">
    <source>
        <dbReference type="SAM" id="MobiDB-lite"/>
    </source>
</evidence>
<dbReference type="AlphaFoldDB" id="A0A365Y8B4"/>
<evidence type="ECO:0000313" key="3">
    <source>
        <dbReference type="EMBL" id="RBL98656.1"/>
    </source>
</evidence>
<feature type="compositionally biased region" description="Low complexity" evidence="1">
    <location>
        <begin position="182"/>
        <end position="194"/>
    </location>
</feature>
<sequence length="222" mass="23639">MNILLFAAVDLVAIAVLAIGLYLPRHRRRDLVVSYFGINIGVFAVAAALSGSSVGIGMGLGLFGVLSIIRLRSTELEQHEIAYYFCALAIGLIAGMAPDPLWLPIALITLILLVMFAADGSKVLPRYRHQEIVLDRAVGGDEELHAYLSSVLPGARIHQCTVQQVDLVNDKTIVKVRFSAAAPSSGLGGPASARPVPPLPRTKPAGTALTAENHEVISQESR</sequence>
<feature type="transmembrane region" description="Helical" evidence="2">
    <location>
        <begin position="42"/>
        <end position="69"/>
    </location>
</feature>
<organism evidence="3 4">
    <name type="scientific">Glutamicibacter soli</name>
    <dbReference type="NCBI Taxonomy" id="453836"/>
    <lineage>
        <taxon>Bacteria</taxon>
        <taxon>Bacillati</taxon>
        <taxon>Actinomycetota</taxon>
        <taxon>Actinomycetes</taxon>
        <taxon>Micrococcales</taxon>
        <taxon>Micrococcaceae</taxon>
        <taxon>Glutamicibacter</taxon>
    </lineage>
</organism>
<gene>
    <name evidence="3" type="ORF">C1H84_17375</name>
</gene>
<dbReference type="Pfam" id="PF16316">
    <property type="entry name" value="DUF4956"/>
    <property type="match status" value="1"/>
</dbReference>
<keyword evidence="2" id="KW-1133">Transmembrane helix</keyword>
<dbReference type="Proteomes" id="UP000252167">
    <property type="component" value="Unassembled WGS sequence"/>
</dbReference>
<feature type="region of interest" description="Disordered" evidence="1">
    <location>
        <begin position="182"/>
        <end position="222"/>
    </location>
</feature>
<reference evidence="3 4" key="1">
    <citation type="submission" date="2018-01" db="EMBL/GenBank/DDBJ databases">
        <title>Glutamicibacter soli strain NHPC-3 Whole genome sequence and assembly.</title>
        <authorList>
            <person name="Choudhury P."/>
            <person name="Gupta D."/>
            <person name="Sengupta K."/>
            <person name="Jawed A."/>
            <person name="Sultana N."/>
            <person name="Saha P."/>
        </authorList>
    </citation>
    <scope>NUCLEOTIDE SEQUENCE [LARGE SCALE GENOMIC DNA]</scope>
    <source>
        <strain evidence="3 4">NHPC-3</strain>
    </source>
</reference>